<dbReference type="Pfam" id="PF09922">
    <property type="entry name" value="LiaF-like_C"/>
    <property type="match status" value="1"/>
</dbReference>
<sequence length="219" mass="24354">MPVKLEDRPIEQVREETVDKLIVNYSHAIISAEAFERRLDEAMATESHQQLVDLVADLPLEADSKYDAQKERSFTPNYSAGQAEEDDKLISILGSNVREGQWVVPKKIHVVDIVGSAKLDFTDAIFQHQHVEVNVANVLGSLDIYVPENVNVTTRMFNIVGSSENRAPSIANRQAPQITITGYSVLGSLEVSVKRTMKEKFVAFANSMREALGMPKANN</sequence>
<name>A0A0K6H9N4_9GAMM</name>
<protein>
    <submittedName>
        <fullName evidence="2">Cell wall-active antibiotics response protein (DUF2154)</fullName>
    </submittedName>
</protein>
<dbReference type="RefSeq" id="WP_055439523.1">
    <property type="nucleotide sequence ID" value="NZ_CYHB01000006.1"/>
</dbReference>
<dbReference type="Proteomes" id="UP000182598">
    <property type="component" value="Unassembled WGS sequence"/>
</dbReference>
<dbReference type="OrthoDB" id="3625082at2"/>
<dbReference type="EMBL" id="CYHB01000006">
    <property type="protein sequence ID" value="CUA87679.1"/>
    <property type="molecule type" value="Genomic_DNA"/>
</dbReference>
<gene>
    <name evidence="2" type="ORF">Ga0061064_1869</name>
</gene>
<accession>A0A0K6H9N4</accession>
<dbReference type="InterPro" id="IPR024425">
    <property type="entry name" value="LiaF-like_C"/>
</dbReference>
<evidence type="ECO:0000259" key="1">
    <source>
        <dbReference type="Pfam" id="PF09922"/>
    </source>
</evidence>
<dbReference type="AlphaFoldDB" id="A0A0K6H9N4"/>
<organism evidence="2 3">
    <name type="scientific">Pseudidiomarina woesei</name>
    <dbReference type="NCBI Taxonomy" id="1381080"/>
    <lineage>
        <taxon>Bacteria</taxon>
        <taxon>Pseudomonadati</taxon>
        <taxon>Pseudomonadota</taxon>
        <taxon>Gammaproteobacteria</taxon>
        <taxon>Alteromonadales</taxon>
        <taxon>Idiomarinaceae</taxon>
        <taxon>Pseudidiomarina</taxon>
    </lineage>
</organism>
<proteinExistence type="predicted"/>
<dbReference type="PANTHER" id="PTHR40763:SF5">
    <property type="entry name" value="MEMBRANE PROTEIN"/>
    <property type="match status" value="1"/>
</dbReference>
<reference evidence="3" key="1">
    <citation type="submission" date="2015-08" db="EMBL/GenBank/DDBJ databases">
        <authorList>
            <person name="Varghese N."/>
        </authorList>
    </citation>
    <scope>NUCLEOTIDE SEQUENCE [LARGE SCALE GENOMIC DNA]</scope>
    <source>
        <strain evidence="3">DSM 27808</strain>
    </source>
</reference>
<feature type="domain" description="Cell wall-active antibiotics response LiaF-like C-terminal" evidence="1">
    <location>
        <begin position="99"/>
        <end position="164"/>
    </location>
</feature>
<dbReference type="PANTHER" id="PTHR40763">
    <property type="entry name" value="MEMBRANE PROTEIN-RELATED"/>
    <property type="match status" value="1"/>
</dbReference>
<evidence type="ECO:0000313" key="3">
    <source>
        <dbReference type="Proteomes" id="UP000182598"/>
    </source>
</evidence>
<keyword evidence="3" id="KW-1185">Reference proteome</keyword>
<evidence type="ECO:0000313" key="2">
    <source>
        <dbReference type="EMBL" id="CUA87679.1"/>
    </source>
</evidence>